<dbReference type="CDD" id="cd20301">
    <property type="entry name" value="cupin_ChrR"/>
    <property type="match status" value="1"/>
</dbReference>
<dbReference type="InterPro" id="IPR014710">
    <property type="entry name" value="RmlC-like_jellyroll"/>
</dbReference>
<accession>A0A6A1TQL1</accession>
<evidence type="ECO:0000259" key="1">
    <source>
        <dbReference type="Pfam" id="PF12973"/>
    </source>
</evidence>
<proteinExistence type="predicted"/>
<name>A0A6A1TQL1_NEOGA</name>
<dbReference type="InterPro" id="IPR011051">
    <property type="entry name" value="RmlC_Cupin_sf"/>
</dbReference>
<reference evidence="2 3" key="1">
    <citation type="submission" date="2019-09" db="EMBL/GenBank/DDBJ databases">
        <title>Genome sequencing of Ng87 strain.</title>
        <authorList>
            <person name="Karasev E.S."/>
            <person name="Andronov E."/>
        </authorList>
    </citation>
    <scope>NUCLEOTIDE SEQUENCE [LARGE SCALE GENOMIC DNA]</scope>
    <source>
        <strain evidence="2 3">Ng87</strain>
    </source>
</reference>
<dbReference type="Pfam" id="PF12973">
    <property type="entry name" value="Cupin_7"/>
    <property type="match status" value="1"/>
</dbReference>
<organism evidence="2 3">
    <name type="scientific">Neorhizobium galegae</name>
    <name type="common">Rhizobium galegae</name>
    <dbReference type="NCBI Taxonomy" id="399"/>
    <lineage>
        <taxon>Bacteria</taxon>
        <taxon>Pseudomonadati</taxon>
        <taxon>Pseudomonadota</taxon>
        <taxon>Alphaproteobacteria</taxon>
        <taxon>Hyphomicrobiales</taxon>
        <taxon>Rhizobiaceae</taxon>
        <taxon>Rhizobium/Agrobacterium group</taxon>
        <taxon>Neorhizobium</taxon>
    </lineage>
</organism>
<gene>
    <name evidence="2" type="ORF">F4V91_07735</name>
</gene>
<dbReference type="EMBL" id="VZUL01000002">
    <property type="protein sequence ID" value="KAB1086335.1"/>
    <property type="molecule type" value="Genomic_DNA"/>
</dbReference>
<dbReference type="Proteomes" id="UP000386575">
    <property type="component" value="Unassembled WGS sequence"/>
</dbReference>
<dbReference type="AlphaFoldDB" id="A0A6A1TQL1"/>
<dbReference type="InterPro" id="IPR012807">
    <property type="entry name" value="Anti-sigma_ChrR"/>
</dbReference>
<dbReference type="InterPro" id="IPR025979">
    <property type="entry name" value="ChrR-like_cupin_dom"/>
</dbReference>
<feature type="domain" description="ChrR-like cupin" evidence="1">
    <location>
        <begin position="100"/>
        <end position="191"/>
    </location>
</feature>
<comment type="caution">
    <text evidence="2">The sequence shown here is derived from an EMBL/GenBank/DDBJ whole genome shotgun (WGS) entry which is preliminary data.</text>
</comment>
<dbReference type="RefSeq" id="WP_151041783.1">
    <property type="nucleotide sequence ID" value="NZ_VZUL01000002.1"/>
</dbReference>
<dbReference type="Gene3D" id="2.60.120.10">
    <property type="entry name" value="Jelly Rolls"/>
    <property type="match status" value="1"/>
</dbReference>
<dbReference type="Gene3D" id="1.10.10.1320">
    <property type="entry name" value="Anti-sigma factor, zinc-finger domain"/>
    <property type="match status" value="1"/>
</dbReference>
<evidence type="ECO:0000313" key="2">
    <source>
        <dbReference type="EMBL" id="KAB1086335.1"/>
    </source>
</evidence>
<evidence type="ECO:0000313" key="3">
    <source>
        <dbReference type="Proteomes" id="UP000386575"/>
    </source>
</evidence>
<protein>
    <submittedName>
        <fullName evidence="2">Transcriptional regulator</fullName>
    </submittedName>
</protein>
<dbReference type="NCBIfam" id="TIGR02451">
    <property type="entry name" value="anti_sig_ChrR"/>
    <property type="match status" value="1"/>
</dbReference>
<sequence length="215" mass="23673">MLQNLERLDLLIAHYVSGSLPEPAHVLVGSHLEMHSPSAKLAGVMEEYAGDALNITPPVALSDAKRRLAEIFASAPAPEHRPRIIEKSRLPASLRAYVGADLADIRWKTKLPGLRHHVIEKSKEVETSFLWVRPGRALPQHGHHGLELTLVLEGEFHDHRGNFGEGDVSVADEMLDHRPIAGKRGPCLCFSVLFAPIALSGSTLRLLALQLHIYL</sequence>
<dbReference type="InterPro" id="IPR041916">
    <property type="entry name" value="Anti_sigma_zinc_sf"/>
</dbReference>
<dbReference type="SUPFAM" id="SSF51182">
    <property type="entry name" value="RmlC-like cupins"/>
    <property type="match status" value="1"/>
</dbReference>